<evidence type="ECO:0000256" key="2">
    <source>
        <dbReference type="ARBA" id="ARBA00022448"/>
    </source>
</evidence>
<dbReference type="OrthoDB" id="8554730at2"/>
<feature type="domain" description="ABC transporter" evidence="10">
    <location>
        <begin position="343"/>
        <end position="577"/>
    </location>
</feature>
<evidence type="ECO:0000256" key="9">
    <source>
        <dbReference type="SAM" id="Phobius"/>
    </source>
</evidence>
<dbReference type="InterPro" id="IPR003593">
    <property type="entry name" value="AAA+_ATPase"/>
</dbReference>
<dbReference type="SUPFAM" id="SSF90123">
    <property type="entry name" value="ABC transporter transmembrane region"/>
    <property type="match status" value="1"/>
</dbReference>
<organism evidence="12 13">
    <name type="scientific">Bordetella flabilis</name>
    <dbReference type="NCBI Taxonomy" id="463014"/>
    <lineage>
        <taxon>Bacteria</taxon>
        <taxon>Pseudomonadati</taxon>
        <taxon>Pseudomonadota</taxon>
        <taxon>Betaproteobacteria</taxon>
        <taxon>Burkholderiales</taxon>
        <taxon>Alcaligenaceae</taxon>
        <taxon>Bordetella</taxon>
    </lineage>
</organism>
<feature type="domain" description="ABC transmembrane type-1" evidence="11">
    <location>
        <begin position="30"/>
        <end position="309"/>
    </location>
</feature>
<feature type="transmembrane region" description="Helical" evidence="9">
    <location>
        <begin position="23"/>
        <end position="42"/>
    </location>
</feature>
<keyword evidence="4 9" id="KW-0812">Transmembrane</keyword>
<reference evidence="12 13" key="1">
    <citation type="submission" date="2016-06" db="EMBL/GenBank/DDBJ databases">
        <title>Complete genome sequences of Bordetella bronchialis and Bordetella flabilis.</title>
        <authorList>
            <person name="LiPuma J.J."/>
            <person name="Spilker T."/>
        </authorList>
    </citation>
    <scope>NUCLEOTIDE SEQUENCE [LARGE SCALE GENOMIC DNA]</scope>
    <source>
        <strain evidence="12 13">AU10664</strain>
    </source>
</reference>
<evidence type="ECO:0000256" key="1">
    <source>
        <dbReference type="ARBA" id="ARBA00004651"/>
    </source>
</evidence>
<dbReference type="PANTHER" id="PTHR24221:SF632">
    <property type="entry name" value="ATP-DEPENDENT LIPID A-CORE FLIPPASE"/>
    <property type="match status" value="1"/>
</dbReference>
<dbReference type="SMART" id="SM00382">
    <property type="entry name" value="AAA"/>
    <property type="match status" value="1"/>
</dbReference>
<dbReference type="GO" id="GO:0016887">
    <property type="term" value="F:ATP hydrolysis activity"/>
    <property type="evidence" value="ECO:0007669"/>
    <property type="project" value="InterPro"/>
</dbReference>
<evidence type="ECO:0000259" key="11">
    <source>
        <dbReference type="PROSITE" id="PS50929"/>
    </source>
</evidence>
<protein>
    <submittedName>
        <fullName evidence="12">ABC transporter</fullName>
    </submittedName>
</protein>
<dbReference type="InterPro" id="IPR036640">
    <property type="entry name" value="ABC1_TM_sf"/>
</dbReference>
<dbReference type="InterPro" id="IPR027417">
    <property type="entry name" value="P-loop_NTPase"/>
</dbReference>
<dbReference type="InterPro" id="IPR017871">
    <property type="entry name" value="ABC_transporter-like_CS"/>
</dbReference>
<dbReference type="GO" id="GO:0005524">
    <property type="term" value="F:ATP binding"/>
    <property type="evidence" value="ECO:0007669"/>
    <property type="project" value="UniProtKB-KW"/>
</dbReference>
<feature type="transmembrane region" description="Helical" evidence="9">
    <location>
        <begin position="252"/>
        <end position="271"/>
    </location>
</feature>
<evidence type="ECO:0000256" key="7">
    <source>
        <dbReference type="ARBA" id="ARBA00022989"/>
    </source>
</evidence>
<feature type="transmembrane region" description="Helical" evidence="9">
    <location>
        <begin position="63"/>
        <end position="81"/>
    </location>
</feature>
<dbReference type="EMBL" id="CP016172">
    <property type="protein sequence ID" value="ANN76969.1"/>
    <property type="molecule type" value="Genomic_DNA"/>
</dbReference>
<dbReference type="AlphaFoldDB" id="A0A193GCG0"/>
<dbReference type="FunFam" id="3.40.50.300:FF:000287">
    <property type="entry name" value="Multidrug ABC transporter ATP-binding protein"/>
    <property type="match status" value="1"/>
</dbReference>
<dbReference type="InterPro" id="IPR011527">
    <property type="entry name" value="ABC1_TM_dom"/>
</dbReference>
<dbReference type="PROSITE" id="PS50929">
    <property type="entry name" value="ABC_TM1F"/>
    <property type="match status" value="1"/>
</dbReference>
<dbReference type="PROSITE" id="PS50893">
    <property type="entry name" value="ABC_TRANSPORTER_2"/>
    <property type="match status" value="1"/>
</dbReference>
<dbReference type="PROSITE" id="PS00211">
    <property type="entry name" value="ABC_TRANSPORTER_1"/>
    <property type="match status" value="1"/>
</dbReference>
<dbReference type="GO" id="GO:0005886">
    <property type="term" value="C:plasma membrane"/>
    <property type="evidence" value="ECO:0007669"/>
    <property type="project" value="UniProtKB-SubCell"/>
</dbReference>
<dbReference type="PANTHER" id="PTHR24221">
    <property type="entry name" value="ATP-BINDING CASSETTE SUB-FAMILY B"/>
    <property type="match status" value="1"/>
</dbReference>
<keyword evidence="2" id="KW-0813">Transport</keyword>
<sequence length="593" mass="65409">MSTRTIPHRPLAFLFHYVRARPVHFLCLGALIISAATCAVAVQYGMKLIVDAMSTENRAAADVWHPLLFFLGLIAVESALWRTGGWLGCRTIVATCADMRLDLFDHLTGHAMPFFKRHLTGALGNRISSTASAGGIIFSTLTWNVTPPCVEFIGATVVLLTIDWRLALALMVFVVLVATVIVAFGTRGRQLHETYGMHASRVGGEIVDTVSNIWAVQAFAARQRESERLKWEVSKEARAQRHSWMYLEKARVLHDICLWLMAGSMLFWALYSWRRGTMTTGDVVVVSALTFRILHGSRDLALALVGTAQQFGIIAEMLSVVAQPHGMADAPNAKPYIARGGEIQFDNVDYAYPDGHHVFRGLNLYIPAGQKVGIVGPSGAGKSTLLALLQRLDDVSGGNITLDGQPLRSLTRDSLRKAIAVVPQEVPLFRRTVMENIRYGRPDATDEEVYAAARLANCDEFIDQLPNGYHTLLVERGASLSGGQRQRLSIARAFLTNAPILILDEATSSLDSRSEARVQEALTELMRHRTVLAAAHRLSTLSRFDRIIVLDDGRVVEDGSPEALRARDGLFSTLWRMQSKEVAVSETSEPAWR</sequence>
<dbReference type="Gene3D" id="1.20.1560.10">
    <property type="entry name" value="ABC transporter type 1, transmembrane domain"/>
    <property type="match status" value="1"/>
</dbReference>
<dbReference type="Proteomes" id="UP000091926">
    <property type="component" value="Chromosome"/>
</dbReference>
<keyword evidence="7 9" id="KW-1133">Transmembrane helix</keyword>
<dbReference type="STRING" id="463014.BAU07_07465"/>
<dbReference type="Pfam" id="PF00005">
    <property type="entry name" value="ABC_tran"/>
    <property type="match status" value="1"/>
</dbReference>
<keyword evidence="8 9" id="KW-0472">Membrane</keyword>
<keyword evidence="6" id="KW-0067">ATP-binding</keyword>
<evidence type="ECO:0000256" key="6">
    <source>
        <dbReference type="ARBA" id="ARBA00022840"/>
    </source>
</evidence>
<dbReference type="CDD" id="cd07346">
    <property type="entry name" value="ABC_6TM_exporters"/>
    <property type="match status" value="1"/>
</dbReference>
<proteinExistence type="predicted"/>
<evidence type="ECO:0000256" key="8">
    <source>
        <dbReference type="ARBA" id="ARBA00023136"/>
    </source>
</evidence>
<dbReference type="InterPro" id="IPR039421">
    <property type="entry name" value="Type_1_exporter"/>
</dbReference>
<evidence type="ECO:0000256" key="3">
    <source>
        <dbReference type="ARBA" id="ARBA00022475"/>
    </source>
</evidence>
<dbReference type="RefSeq" id="WP_066655484.1">
    <property type="nucleotide sequence ID" value="NZ_CBCSCL010000019.1"/>
</dbReference>
<evidence type="ECO:0000256" key="5">
    <source>
        <dbReference type="ARBA" id="ARBA00022741"/>
    </source>
</evidence>
<feature type="transmembrane region" description="Helical" evidence="9">
    <location>
        <begin position="166"/>
        <end position="185"/>
    </location>
</feature>
<keyword evidence="5" id="KW-0547">Nucleotide-binding</keyword>
<keyword evidence="3" id="KW-1003">Cell membrane</keyword>
<dbReference type="InterPro" id="IPR003439">
    <property type="entry name" value="ABC_transporter-like_ATP-bd"/>
</dbReference>
<accession>A0A193GCG0</accession>
<dbReference type="KEGG" id="bfz:BAU07_07465"/>
<gene>
    <name evidence="12" type="ORF">BAU07_07465</name>
</gene>
<evidence type="ECO:0000313" key="12">
    <source>
        <dbReference type="EMBL" id="ANN76969.1"/>
    </source>
</evidence>
<evidence type="ECO:0000259" key="10">
    <source>
        <dbReference type="PROSITE" id="PS50893"/>
    </source>
</evidence>
<dbReference type="SUPFAM" id="SSF52540">
    <property type="entry name" value="P-loop containing nucleoside triphosphate hydrolases"/>
    <property type="match status" value="1"/>
</dbReference>
<dbReference type="Gene3D" id="3.40.50.300">
    <property type="entry name" value="P-loop containing nucleotide triphosphate hydrolases"/>
    <property type="match status" value="1"/>
</dbReference>
<evidence type="ECO:0000256" key="4">
    <source>
        <dbReference type="ARBA" id="ARBA00022692"/>
    </source>
</evidence>
<evidence type="ECO:0000313" key="13">
    <source>
        <dbReference type="Proteomes" id="UP000091926"/>
    </source>
</evidence>
<dbReference type="GO" id="GO:0140359">
    <property type="term" value="F:ABC-type transporter activity"/>
    <property type="evidence" value="ECO:0007669"/>
    <property type="project" value="InterPro"/>
</dbReference>
<comment type="subcellular location">
    <subcellularLocation>
        <location evidence="1">Cell membrane</location>
        <topology evidence="1">Multi-pass membrane protein</topology>
    </subcellularLocation>
</comment>
<dbReference type="Pfam" id="PF00664">
    <property type="entry name" value="ABC_membrane"/>
    <property type="match status" value="1"/>
</dbReference>
<keyword evidence="13" id="KW-1185">Reference proteome</keyword>
<dbReference type="GO" id="GO:0034040">
    <property type="term" value="F:ATPase-coupled lipid transmembrane transporter activity"/>
    <property type="evidence" value="ECO:0007669"/>
    <property type="project" value="TreeGrafter"/>
</dbReference>
<name>A0A193GCG0_9BORD</name>